<evidence type="ECO:0000313" key="1">
    <source>
        <dbReference type="EMBL" id="KAG0433742.1"/>
    </source>
</evidence>
<sequence length="531" mass="58445">MNKSSVGSLLLKETDMKSEGLYSCEVSADAPSFQTVRSEKELKVYVLPKQGPEIRGTKPHYRIGDLVNVTCRAGASKPPAVLMWYINGEEVPPKYEKTYPIFRDQDQLYHSSLGMTFTAEPRHFTYGIMKLKCTATVSEAYSLSSEEIVAAQDAKAAGSDDDKPSITGGQSSYHVGDLVNVTCSYSRYGKPVDLQWHLNDKEVSNRYLVHHPIHRYESGRQVTSLGLRFTVRPHHFLGDEMRIKCTATLSSGSARGYANSGDPFSEKEFVLGSSHRSSGLHVSEHYGAVTDPNGSARTVSRMLASFLLARPEMITGILQTKLVVRMLISSVYLRCEPSCPTARQRCRTFPAWRRRHASHAHIGCAALIRQIRGGTQGVAAWTQAPPQGKPTTTLEDEALRLAPGAFQPRLKSVLEYSSAHQRQGQVSSAPSSEAAPSVQNGSHFALPYRQMAKSPTKPAPKAFGTLGSGRMLEPVYDRSAAAYIRDFSTLDVHRGLIPLALSSMRRFLRRLVAVERLPSLAGDVSSMKRGT</sequence>
<dbReference type="Proteomes" id="UP000805193">
    <property type="component" value="Unassembled WGS sequence"/>
</dbReference>
<organism evidence="1 2">
    <name type="scientific">Ixodes persulcatus</name>
    <name type="common">Taiga tick</name>
    <dbReference type="NCBI Taxonomy" id="34615"/>
    <lineage>
        <taxon>Eukaryota</taxon>
        <taxon>Metazoa</taxon>
        <taxon>Ecdysozoa</taxon>
        <taxon>Arthropoda</taxon>
        <taxon>Chelicerata</taxon>
        <taxon>Arachnida</taxon>
        <taxon>Acari</taxon>
        <taxon>Parasitiformes</taxon>
        <taxon>Ixodida</taxon>
        <taxon>Ixodoidea</taxon>
        <taxon>Ixodidae</taxon>
        <taxon>Ixodinae</taxon>
        <taxon>Ixodes</taxon>
    </lineage>
</organism>
<gene>
    <name evidence="1" type="ORF">HPB47_019644</name>
</gene>
<dbReference type="EMBL" id="JABSTQ010009034">
    <property type="protein sequence ID" value="KAG0433742.1"/>
    <property type="molecule type" value="Genomic_DNA"/>
</dbReference>
<name>A0AC60QL77_IXOPE</name>
<evidence type="ECO:0000313" key="2">
    <source>
        <dbReference type="Proteomes" id="UP000805193"/>
    </source>
</evidence>
<protein>
    <submittedName>
        <fullName evidence="1">Uncharacterized protein</fullName>
    </submittedName>
</protein>
<reference evidence="1 2" key="1">
    <citation type="journal article" date="2020" name="Cell">
        <title>Large-Scale Comparative Analyses of Tick Genomes Elucidate Their Genetic Diversity and Vector Capacities.</title>
        <authorList>
            <consortium name="Tick Genome and Microbiome Consortium (TIGMIC)"/>
            <person name="Jia N."/>
            <person name="Wang J."/>
            <person name="Shi W."/>
            <person name="Du L."/>
            <person name="Sun Y."/>
            <person name="Zhan W."/>
            <person name="Jiang J.F."/>
            <person name="Wang Q."/>
            <person name="Zhang B."/>
            <person name="Ji P."/>
            <person name="Bell-Sakyi L."/>
            <person name="Cui X.M."/>
            <person name="Yuan T.T."/>
            <person name="Jiang B.G."/>
            <person name="Yang W.F."/>
            <person name="Lam T.T."/>
            <person name="Chang Q.C."/>
            <person name="Ding S.J."/>
            <person name="Wang X.J."/>
            <person name="Zhu J.G."/>
            <person name="Ruan X.D."/>
            <person name="Zhao L."/>
            <person name="Wei J.T."/>
            <person name="Ye R.Z."/>
            <person name="Que T.C."/>
            <person name="Du C.H."/>
            <person name="Zhou Y.H."/>
            <person name="Cheng J.X."/>
            <person name="Dai P.F."/>
            <person name="Guo W.B."/>
            <person name="Han X.H."/>
            <person name="Huang E.J."/>
            <person name="Li L.F."/>
            <person name="Wei W."/>
            <person name="Gao Y.C."/>
            <person name="Liu J.Z."/>
            <person name="Shao H.Z."/>
            <person name="Wang X."/>
            <person name="Wang C.C."/>
            <person name="Yang T.C."/>
            <person name="Huo Q.B."/>
            <person name="Li W."/>
            <person name="Chen H.Y."/>
            <person name="Chen S.E."/>
            <person name="Zhou L.G."/>
            <person name="Ni X.B."/>
            <person name="Tian J.H."/>
            <person name="Sheng Y."/>
            <person name="Liu T."/>
            <person name="Pan Y.S."/>
            <person name="Xia L.Y."/>
            <person name="Li J."/>
            <person name="Zhao F."/>
            <person name="Cao W.C."/>
        </authorList>
    </citation>
    <scope>NUCLEOTIDE SEQUENCE [LARGE SCALE GENOMIC DNA]</scope>
    <source>
        <strain evidence="1">Iper-2018</strain>
    </source>
</reference>
<comment type="caution">
    <text evidence="1">The sequence shown here is derived from an EMBL/GenBank/DDBJ whole genome shotgun (WGS) entry which is preliminary data.</text>
</comment>
<proteinExistence type="predicted"/>
<accession>A0AC60QL77</accession>
<keyword evidence="2" id="KW-1185">Reference proteome</keyword>